<dbReference type="SUPFAM" id="SSF53448">
    <property type="entry name" value="Nucleotide-diphospho-sugar transferases"/>
    <property type="match status" value="1"/>
</dbReference>
<dbReference type="RefSeq" id="WP_207871314.1">
    <property type="nucleotide sequence ID" value="NZ_CP062222.1"/>
</dbReference>
<proteinExistence type="inferred from homology"/>
<feature type="compositionally biased region" description="Gly residues" evidence="8">
    <location>
        <begin position="14"/>
        <end position="23"/>
    </location>
</feature>
<dbReference type="SUPFAM" id="SSF51445">
    <property type="entry name" value="(Trans)glycosidases"/>
    <property type="match status" value="1"/>
</dbReference>
<dbReference type="InterPro" id="IPR002509">
    <property type="entry name" value="NODB_dom"/>
</dbReference>
<comment type="function">
    <text evidence="1">Is involved in generating a small heat-stable compound (Nod), an acylated oligomer of N-acetylglucosamine, that stimulates mitosis in various plant protoplasts.</text>
</comment>
<dbReference type="GO" id="GO:0008061">
    <property type="term" value="F:chitin binding"/>
    <property type="evidence" value="ECO:0007669"/>
    <property type="project" value="InterPro"/>
</dbReference>
<feature type="domain" description="GH18" evidence="11">
    <location>
        <begin position="111"/>
        <end position="432"/>
    </location>
</feature>
<reference evidence="12" key="1">
    <citation type="submission" date="2020-09" db="EMBL/GenBank/DDBJ databases">
        <title>Brevundimonas sp. LVF2 isolated from a puddle in Goettingen, Germany.</title>
        <authorList>
            <person name="Friedrich I."/>
            <person name="Klassen A."/>
            <person name="Hannes N."/>
            <person name="Schneider D."/>
            <person name="Hertel R."/>
            <person name="Daniel R."/>
        </authorList>
    </citation>
    <scope>NUCLEOTIDE SEQUENCE</scope>
    <source>
        <strain evidence="12">LVF2</strain>
    </source>
</reference>
<keyword evidence="6" id="KW-0808">Transferase</keyword>
<evidence type="ECO:0000256" key="1">
    <source>
        <dbReference type="ARBA" id="ARBA00003236"/>
    </source>
</evidence>
<dbReference type="Proteomes" id="UP000663918">
    <property type="component" value="Chromosome"/>
</dbReference>
<sequence>MTDAPDASPSPTGHGHGGGGGGKPIFLDATGRRARRLRWAAIAVAAVAAVVLASFVASLVILPRLTHLAVVSPAYSGHVKHGGRHAGNALLHRIALDDRRNRAKPVSAAGTIAGAWFAPWEDGALDSFRHHAADLTHVYPTWLELSPDGSGVLTKDYDPAKNPTTAPLVQAARANGVRIVPVVGNATEGLFDPHRIDRMLDGPNGEAVMNQLVGFVDQHDFAGLQIDFEQLTPEQIRRVVPWLSRLHQRLSAQGKELSIALEVSLSDADIRSLAATVDYAAVMAYDEHGETSVPGPISSAGFVDRSLDRFTRLVPANKLILGVGVYGYDWKVGTEAADSITNTAALTTAQGYRPEEAPAEVIDFDPVALQPTFSYRDDAGRMHEVWFQDAASVANAMTMAQGRGLRGASLWALGEEDPTSWKVFGKHAVPAPQADAAMRTVTLAQAIAFTGEGELLTVTHEPRAGQRTLERDPSSGLITDESWSAWPSAWTIRRRGAPDHVLALTFDDGPDPEWTPKILDILKAKRVKATFFMIGDEAVGHPDLVRRVQAEGHEIGNHSFTHPNMAHVGDERVRLELTAADRALESLTGRQITLFRPPYNADSEPDSYGEIAPIAVASRLGYSTAGESIDPNDWDLTRSTPGGGTHRLRPQEIVASVLAQADKGHAILLHDAGGDRSATVAALPAIIDGLRARGYALTTIGGLVGQTPEQTMPTLPKDEQSLIAADQAAFGFTHLLGVILFWGFSLAIGLGLCRIVLMLGLASGKRARPLPAAGSALPRLDVMVAAYNEVEVINRTIDSLLTSRDVDVRVLVIDDGSTDGTYEAVKAAFGQDPRVLLRRKPNGGKASALNVALAEATAPVVVGVDADTQLSPDALAKLAAWFADPRVGAVAGNVKVGNRRNIVTRWQALEYITSQNVDRRALARLNAVTVVPGAIGGWRTEVLRAVGGYRSDTLAEDMDLTWRVREAGWVIANEPEALAFTEAPDTLGGLLKQRFRWSFGTLQCLWKHRRSVGKHGWFGALALPSLWLFQIAGQVLAPLIDLQLLIALVIRLLSWWAAAQHADISASPDTTLWLTVAIYATFTMLELAASWIAYGFDRENRRDLWLLPTQRLVYRQIMYVVVWRALERALTGLGQAWGKLRRTGDVVLEAGNDTAGHLAGRAGLVIQIFPRDRPRDDAPSNPRRPPEEDPC</sequence>
<dbReference type="PANTHER" id="PTHR43630:SF1">
    <property type="entry name" value="POLY-BETA-1,6-N-ACETYL-D-GLUCOSAMINE SYNTHASE"/>
    <property type="match status" value="1"/>
</dbReference>
<evidence type="ECO:0000256" key="5">
    <source>
        <dbReference type="ARBA" id="ARBA00022676"/>
    </source>
</evidence>
<evidence type="ECO:0000256" key="6">
    <source>
        <dbReference type="ARBA" id="ARBA00022679"/>
    </source>
</evidence>
<dbReference type="InterPro" id="IPR029070">
    <property type="entry name" value="Chitinase_insertion_sf"/>
</dbReference>
<evidence type="ECO:0000256" key="9">
    <source>
        <dbReference type="SAM" id="Phobius"/>
    </source>
</evidence>
<dbReference type="PANTHER" id="PTHR43630">
    <property type="entry name" value="POLY-BETA-1,6-N-ACETYL-D-GLUCOSAMINE SYNTHASE"/>
    <property type="match status" value="1"/>
</dbReference>
<dbReference type="CDD" id="cd06423">
    <property type="entry name" value="CESA_like"/>
    <property type="match status" value="1"/>
</dbReference>
<accession>A0A975GYV8</accession>
<evidence type="ECO:0000256" key="2">
    <source>
        <dbReference type="ARBA" id="ARBA00006739"/>
    </source>
</evidence>
<evidence type="ECO:0000259" key="11">
    <source>
        <dbReference type="PROSITE" id="PS51910"/>
    </source>
</evidence>
<dbReference type="SMART" id="SM00636">
    <property type="entry name" value="Glyco_18"/>
    <property type="match status" value="1"/>
</dbReference>
<dbReference type="KEGG" id="bgoe:IFJ75_03550"/>
<keyword evidence="9" id="KW-0472">Membrane</keyword>
<comment type="similarity">
    <text evidence="3">Belongs to the polysaccharide deacetylase family.</text>
</comment>
<keyword evidence="5" id="KW-0328">Glycosyltransferase</keyword>
<dbReference type="PROSITE" id="PS51677">
    <property type="entry name" value="NODB"/>
    <property type="match status" value="1"/>
</dbReference>
<feature type="transmembrane region" description="Helical" evidence="9">
    <location>
        <begin position="39"/>
        <end position="62"/>
    </location>
</feature>
<keyword evidence="9" id="KW-0812">Transmembrane</keyword>
<protein>
    <recommendedName>
        <fullName evidence="4">Chitooligosaccharide deacetylase</fullName>
    </recommendedName>
    <alternativeName>
        <fullName evidence="7">Nodulation protein B</fullName>
    </alternativeName>
</protein>
<dbReference type="EMBL" id="CP062222">
    <property type="protein sequence ID" value="QTC92005.1"/>
    <property type="molecule type" value="Genomic_DNA"/>
</dbReference>
<dbReference type="GO" id="GO:0005975">
    <property type="term" value="P:carbohydrate metabolic process"/>
    <property type="evidence" value="ECO:0007669"/>
    <property type="project" value="InterPro"/>
</dbReference>
<evidence type="ECO:0000259" key="10">
    <source>
        <dbReference type="PROSITE" id="PS51677"/>
    </source>
</evidence>
<name>A0A975GYV8_9CAUL</name>
<dbReference type="Gene3D" id="3.20.20.370">
    <property type="entry name" value="Glycoside hydrolase/deacetylase"/>
    <property type="match status" value="1"/>
</dbReference>
<keyword evidence="9" id="KW-1133">Transmembrane helix</keyword>
<dbReference type="Gene3D" id="3.10.50.10">
    <property type="match status" value="1"/>
</dbReference>
<dbReference type="GO" id="GO:0016810">
    <property type="term" value="F:hydrolase activity, acting on carbon-nitrogen (but not peptide) bonds"/>
    <property type="evidence" value="ECO:0007669"/>
    <property type="project" value="InterPro"/>
</dbReference>
<dbReference type="Pfam" id="PF01522">
    <property type="entry name" value="Polysacc_deac_1"/>
    <property type="match status" value="1"/>
</dbReference>
<dbReference type="AlphaFoldDB" id="A0A975GYV8"/>
<dbReference type="Pfam" id="PF13641">
    <property type="entry name" value="Glyco_tranf_2_3"/>
    <property type="match status" value="1"/>
</dbReference>
<dbReference type="Gene3D" id="3.20.20.80">
    <property type="entry name" value="Glycosidases"/>
    <property type="match status" value="1"/>
</dbReference>
<dbReference type="SUPFAM" id="SSF88713">
    <property type="entry name" value="Glycoside hydrolase/deacetylase"/>
    <property type="match status" value="1"/>
</dbReference>
<feature type="transmembrane region" description="Helical" evidence="9">
    <location>
        <begin position="1042"/>
        <end position="1059"/>
    </location>
</feature>
<dbReference type="GO" id="GO:0016757">
    <property type="term" value="F:glycosyltransferase activity"/>
    <property type="evidence" value="ECO:0007669"/>
    <property type="project" value="UniProtKB-KW"/>
</dbReference>
<gene>
    <name evidence="12" type="ORF">IFJ75_03550</name>
</gene>
<keyword evidence="13" id="KW-1185">Reference proteome</keyword>
<feature type="region of interest" description="Disordered" evidence="8">
    <location>
        <begin position="1172"/>
        <end position="1191"/>
    </location>
</feature>
<dbReference type="CDD" id="cd10962">
    <property type="entry name" value="CE4_GT2-like"/>
    <property type="match status" value="1"/>
</dbReference>
<feature type="transmembrane region" description="Helical" evidence="9">
    <location>
        <begin position="735"/>
        <end position="761"/>
    </location>
</feature>
<organism evidence="12 13">
    <name type="scientific">Brevundimonas goettingensis</name>
    <dbReference type="NCBI Taxonomy" id="2774190"/>
    <lineage>
        <taxon>Bacteria</taxon>
        <taxon>Pseudomonadati</taxon>
        <taxon>Pseudomonadota</taxon>
        <taxon>Alphaproteobacteria</taxon>
        <taxon>Caulobacterales</taxon>
        <taxon>Caulobacteraceae</taxon>
        <taxon>Brevundimonas</taxon>
    </lineage>
</organism>
<dbReference type="InterPro" id="IPR011583">
    <property type="entry name" value="Chitinase_II/V-like_cat"/>
</dbReference>
<evidence type="ECO:0000256" key="3">
    <source>
        <dbReference type="ARBA" id="ARBA00010973"/>
    </source>
</evidence>
<evidence type="ECO:0000313" key="13">
    <source>
        <dbReference type="Proteomes" id="UP000663918"/>
    </source>
</evidence>
<evidence type="ECO:0000256" key="7">
    <source>
        <dbReference type="ARBA" id="ARBA00032976"/>
    </source>
</evidence>
<feature type="transmembrane region" description="Helical" evidence="9">
    <location>
        <begin position="1071"/>
        <end position="1094"/>
    </location>
</feature>
<dbReference type="InterPro" id="IPR001223">
    <property type="entry name" value="Glyco_hydro18_cat"/>
</dbReference>
<dbReference type="InterPro" id="IPR029044">
    <property type="entry name" value="Nucleotide-diphossugar_trans"/>
</dbReference>
<evidence type="ECO:0000256" key="8">
    <source>
        <dbReference type="SAM" id="MobiDB-lite"/>
    </source>
</evidence>
<dbReference type="PROSITE" id="PS51910">
    <property type="entry name" value="GH18_2"/>
    <property type="match status" value="1"/>
</dbReference>
<dbReference type="InterPro" id="IPR017853">
    <property type="entry name" value="GH"/>
</dbReference>
<dbReference type="InterPro" id="IPR011330">
    <property type="entry name" value="Glyco_hydro/deAcase_b/a-brl"/>
</dbReference>
<evidence type="ECO:0000313" key="12">
    <source>
        <dbReference type="EMBL" id="QTC92005.1"/>
    </source>
</evidence>
<comment type="similarity">
    <text evidence="2">Belongs to the glycosyltransferase 2 family.</text>
</comment>
<evidence type="ECO:0000256" key="4">
    <source>
        <dbReference type="ARBA" id="ARBA00020071"/>
    </source>
</evidence>
<dbReference type="Pfam" id="PF00704">
    <property type="entry name" value="Glyco_hydro_18"/>
    <property type="match status" value="1"/>
</dbReference>
<feature type="domain" description="NodB homology" evidence="10">
    <location>
        <begin position="500"/>
        <end position="698"/>
    </location>
</feature>
<feature type="region of interest" description="Disordered" evidence="8">
    <location>
        <begin position="1"/>
        <end position="25"/>
    </location>
</feature>
<dbReference type="Gene3D" id="3.90.550.10">
    <property type="entry name" value="Spore Coat Polysaccharide Biosynthesis Protein SpsA, Chain A"/>
    <property type="match status" value="1"/>
</dbReference>